<evidence type="ECO:0000256" key="5">
    <source>
        <dbReference type="ARBA" id="ARBA00022840"/>
    </source>
</evidence>
<dbReference type="Proteomes" id="UP000318141">
    <property type="component" value="Unassembled WGS sequence"/>
</dbReference>
<evidence type="ECO:0000256" key="2">
    <source>
        <dbReference type="ARBA" id="ARBA00013161"/>
    </source>
</evidence>
<dbReference type="InterPro" id="IPR050203">
    <property type="entry name" value="Trp-tRNA_synthetase"/>
</dbReference>
<dbReference type="InterPro" id="IPR002306">
    <property type="entry name" value="Trp-tRNA-ligase"/>
</dbReference>
<keyword evidence="6 10" id="KW-0648">Protein biosynthesis</keyword>
<comment type="caution">
    <text evidence="12">The sequence shown here is derived from an EMBL/GenBank/DDBJ whole genome shotgun (WGS) entry which is preliminary data.</text>
</comment>
<gene>
    <name evidence="12" type="ORF">L602_001300000600</name>
</gene>
<dbReference type="GO" id="GO:0004830">
    <property type="term" value="F:tryptophan-tRNA ligase activity"/>
    <property type="evidence" value="ECO:0007669"/>
    <property type="project" value="UniProtKB-UniRule"/>
</dbReference>
<proteinExistence type="inferred from homology"/>
<evidence type="ECO:0000256" key="8">
    <source>
        <dbReference type="ARBA" id="ARBA00049929"/>
    </source>
</evidence>
<evidence type="ECO:0000313" key="13">
    <source>
        <dbReference type="Proteomes" id="UP000318141"/>
    </source>
</evidence>
<organism evidence="12 13">
    <name type="scientific">Cupriavidus gilardii J11</name>
    <dbReference type="NCBI Taxonomy" id="936133"/>
    <lineage>
        <taxon>Bacteria</taxon>
        <taxon>Pseudomonadati</taxon>
        <taxon>Pseudomonadota</taxon>
        <taxon>Betaproteobacteria</taxon>
        <taxon>Burkholderiales</taxon>
        <taxon>Burkholderiaceae</taxon>
        <taxon>Cupriavidus</taxon>
    </lineage>
</organism>
<evidence type="ECO:0000256" key="3">
    <source>
        <dbReference type="ARBA" id="ARBA00022598"/>
    </source>
</evidence>
<evidence type="ECO:0000256" key="7">
    <source>
        <dbReference type="ARBA" id="ARBA00023146"/>
    </source>
</evidence>
<accession>A0A562BUB0</accession>
<keyword evidence="4 10" id="KW-0547">Nucleotide-binding</keyword>
<comment type="similarity">
    <text evidence="1 10">Belongs to the class-I aminoacyl-tRNA synthetase family.</text>
</comment>
<evidence type="ECO:0000256" key="11">
    <source>
        <dbReference type="SAM" id="MobiDB-lite"/>
    </source>
</evidence>
<dbReference type="PRINTS" id="PR01039">
    <property type="entry name" value="TRNASYNTHTRP"/>
</dbReference>
<name>A0A562BUB0_9BURK</name>
<dbReference type="GO" id="GO:0005829">
    <property type="term" value="C:cytosol"/>
    <property type="evidence" value="ECO:0007669"/>
    <property type="project" value="TreeGrafter"/>
</dbReference>
<dbReference type="Gene3D" id="3.40.50.620">
    <property type="entry name" value="HUPs"/>
    <property type="match status" value="1"/>
</dbReference>
<dbReference type="AlphaFoldDB" id="A0A562BUB0"/>
<reference evidence="12 13" key="1">
    <citation type="submission" date="2019-07" db="EMBL/GenBank/DDBJ databases">
        <title>Genome sequencing of lignin-degrading bacterial isolates.</title>
        <authorList>
            <person name="Gladden J."/>
        </authorList>
    </citation>
    <scope>NUCLEOTIDE SEQUENCE [LARGE SCALE GENOMIC DNA]</scope>
    <source>
        <strain evidence="12 13">J11</strain>
    </source>
</reference>
<dbReference type="InterPro" id="IPR002305">
    <property type="entry name" value="aa-tRNA-synth_Ic"/>
</dbReference>
<evidence type="ECO:0000256" key="9">
    <source>
        <dbReference type="NCBIfam" id="TIGR00233"/>
    </source>
</evidence>
<dbReference type="EMBL" id="VLJN01000005">
    <property type="protein sequence ID" value="TWG88303.1"/>
    <property type="molecule type" value="Genomic_DNA"/>
</dbReference>
<keyword evidence="13" id="KW-1185">Reference proteome</keyword>
<keyword evidence="7 10" id="KW-0030">Aminoacyl-tRNA synthetase</keyword>
<dbReference type="EC" id="6.1.1.2" evidence="2 9"/>
<comment type="catalytic activity">
    <reaction evidence="8">
        <text>tRNA(Trp) + L-tryptophan + ATP = L-tryptophyl-tRNA(Trp) + AMP + diphosphate + H(+)</text>
        <dbReference type="Rhea" id="RHEA:24080"/>
        <dbReference type="Rhea" id="RHEA-COMP:9671"/>
        <dbReference type="Rhea" id="RHEA-COMP:9705"/>
        <dbReference type="ChEBI" id="CHEBI:15378"/>
        <dbReference type="ChEBI" id="CHEBI:30616"/>
        <dbReference type="ChEBI" id="CHEBI:33019"/>
        <dbReference type="ChEBI" id="CHEBI:57912"/>
        <dbReference type="ChEBI" id="CHEBI:78442"/>
        <dbReference type="ChEBI" id="CHEBI:78535"/>
        <dbReference type="ChEBI" id="CHEBI:456215"/>
        <dbReference type="EC" id="6.1.1.2"/>
    </reaction>
</comment>
<dbReference type="PROSITE" id="PS00178">
    <property type="entry name" value="AA_TRNA_LIGASE_I"/>
    <property type="match status" value="1"/>
</dbReference>
<dbReference type="PANTHER" id="PTHR43766">
    <property type="entry name" value="TRYPTOPHAN--TRNA LIGASE, MITOCHONDRIAL"/>
    <property type="match status" value="1"/>
</dbReference>
<dbReference type="Pfam" id="PF00579">
    <property type="entry name" value="tRNA-synt_1b"/>
    <property type="match status" value="2"/>
</dbReference>
<protein>
    <recommendedName>
        <fullName evidence="2 9">Tryptophan--tRNA ligase</fullName>
        <ecNumber evidence="2 9">6.1.1.2</ecNumber>
    </recommendedName>
</protein>
<dbReference type="InterPro" id="IPR014729">
    <property type="entry name" value="Rossmann-like_a/b/a_fold"/>
</dbReference>
<dbReference type="PANTHER" id="PTHR43766:SF1">
    <property type="entry name" value="TRYPTOPHAN--TRNA LIGASE, MITOCHONDRIAL"/>
    <property type="match status" value="1"/>
</dbReference>
<evidence type="ECO:0000256" key="10">
    <source>
        <dbReference type="RuleBase" id="RU363036"/>
    </source>
</evidence>
<dbReference type="NCBIfam" id="TIGR00233">
    <property type="entry name" value="trpS"/>
    <property type="match status" value="1"/>
</dbReference>
<feature type="compositionally biased region" description="Basic and acidic residues" evidence="11">
    <location>
        <begin position="305"/>
        <end position="314"/>
    </location>
</feature>
<dbReference type="InterPro" id="IPR001412">
    <property type="entry name" value="aa-tRNA-synth_I_CS"/>
</dbReference>
<dbReference type="CDD" id="cd00806">
    <property type="entry name" value="TrpRS_core"/>
    <property type="match status" value="1"/>
</dbReference>
<dbReference type="GO" id="GO:0005524">
    <property type="term" value="F:ATP binding"/>
    <property type="evidence" value="ECO:0007669"/>
    <property type="project" value="UniProtKB-KW"/>
</dbReference>
<keyword evidence="3 10" id="KW-0436">Ligase</keyword>
<evidence type="ECO:0000256" key="6">
    <source>
        <dbReference type="ARBA" id="ARBA00022917"/>
    </source>
</evidence>
<sequence length="410" mass="46476">MNSRKTTSNDMFPDRVLSGMRPTGALHLGHYHGVLKNWVDLQGRYPCFFFVADWHALTTHYESPEVIGESVWEMLIDWLAAGVDPEQATLFIQSRVPEHAELFLLLSMGTPLGWLERVPTYKDQIEKLKDKDLYTYGFLGYPLLQAADILIYRAGKVPVGEDQIPHVEITREIARRFNYLYGRIPGFEERAQEAAKKLGGKRTKAFLELRKAYQEQGTDASLEEGRALVAQSQSLSSDDRELLLGYLAGSRKTILVEPQALLTAASRMPGLDGQKMSKSYGNTIRMREDKESVEKKVRTMPTDPARVRRSDPGEPTRCPVWQLHQVYSDEPTREWVQKGCRSAGIGCIECKQPVIDGILREQQPMLERAQPYMDNPALLRDIVEQGCARASAVARETMREVRDAMGLGYR</sequence>
<dbReference type="GO" id="GO:0006436">
    <property type="term" value="P:tryptophanyl-tRNA aminoacylation"/>
    <property type="evidence" value="ECO:0007669"/>
    <property type="project" value="UniProtKB-UniRule"/>
</dbReference>
<evidence type="ECO:0000256" key="1">
    <source>
        <dbReference type="ARBA" id="ARBA00005594"/>
    </source>
</evidence>
<dbReference type="FunFam" id="1.10.240.10:FF:000005">
    <property type="entry name" value="Tryptophan--tRNA ligase"/>
    <property type="match status" value="1"/>
</dbReference>
<evidence type="ECO:0000313" key="12">
    <source>
        <dbReference type="EMBL" id="TWG88303.1"/>
    </source>
</evidence>
<evidence type="ECO:0000256" key="4">
    <source>
        <dbReference type="ARBA" id="ARBA00022741"/>
    </source>
</evidence>
<dbReference type="Gene3D" id="1.10.240.10">
    <property type="entry name" value="Tyrosyl-Transfer RNA Synthetase"/>
    <property type="match status" value="1"/>
</dbReference>
<dbReference type="SUPFAM" id="SSF52374">
    <property type="entry name" value="Nucleotidylyl transferase"/>
    <property type="match status" value="1"/>
</dbReference>
<feature type="region of interest" description="Disordered" evidence="11">
    <location>
        <begin position="289"/>
        <end position="314"/>
    </location>
</feature>
<dbReference type="NCBIfam" id="NF008922">
    <property type="entry name" value="PRK12283.1"/>
    <property type="match status" value="1"/>
</dbReference>
<keyword evidence="5 10" id="KW-0067">ATP-binding</keyword>